<dbReference type="Pfam" id="PF06574">
    <property type="entry name" value="FAD_syn"/>
    <property type="match status" value="1"/>
</dbReference>
<organism evidence="17 18">
    <name type="scientific">Pedobacter psychrophilus</name>
    <dbReference type="NCBI Taxonomy" id="1826909"/>
    <lineage>
        <taxon>Bacteria</taxon>
        <taxon>Pseudomonadati</taxon>
        <taxon>Bacteroidota</taxon>
        <taxon>Sphingobacteriia</taxon>
        <taxon>Sphingobacteriales</taxon>
        <taxon>Sphingobacteriaceae</taxon>
        <taxon>Pedobacter</taxon>
    </lineage>
</organism>
<protein>
    <recommendedName>
        <fullName evidence="15">Riboflavin biosynthesis protein</fullName>
    </recommendedName>
    <domain>
        <recommendedName>
            <fullName evidence="15">Riboflavin kinase</fullName>
            <ecNumber evidence="15">2.7.1.26</ecNumber>
        </recommendedName>
        <alternativeName>
            <fullName evidence="15">Flavokinase</fullName>
        </alternativeName>
    </domain>
    <domain>
        <recommendedName>
            <fullName evidence="15">FMN adenylyltransferase</fullName>
            <ecNumber evidence="15">2.7.7.2</ecNumber>
        </recommendedName>
        <alternativeName>
            <fullName evidence="15">FAD pyrophosphorylase</fullName>
        </alternativeName>
        <alternativeName>
            <fullName evidence="15">FAD synthase</fullName>
        </alternativeName>
    </domain>
</protein>
<evidence type="ECO:0000256" key="3">
    <source>
        <dbReference type="ARBA" id="ARBA00005201"/>
    </source>
</evidence>
<dbReference type="GO" id="GO:0005524">
    <property type="term" value="F:ATP binding"/>
    <property type="evidence" value="ECO:0007669"/>
    <property type="project" value="UniProtKB-UniRule"/>
</dbReference>
<dbReference type="Gene3D" id="2.40.30.30">
    <property type="entry name" value="Riboflavin kinase-like"/>
    <property type="match status" value="1"/>
</dbReference>
<evidence type="ECO:0000256" key="4">
    <source>
        <dbReference type="ARBA" id="ARBA00022630"/>
    </source>
</evidence>
<dbReference type="UniPathway" id="UPA00277">
    <property type="reaction ID" value="UER00407"/>
</dbReference>
<evidence type="ECO:0000256" key="11">
    <source>
        <dbReference type="ARBA" id="ARBA00022840"/>
    </source>
</evidence>
<dbReference type="NCBIfam" id="TIGR00125">
    <property type="entry name" value="cyt_tran_rel"/>
    <property type="match status" value="1"/>
</dbReference>
<comment type="catalytic activity">
    <reaction evidence="14 15">
        <text>FMN + ATP + H(+) = FAD + diphosphate</text>
        <dbReference type="Rhea" id="RHEA:17237"/>
        <dbReference type="ChEBI" id="CHEBI:15378"/>
        <dbReference type="ChEBI" id="CHEBI:30616"/>
        <dbReference type="ChEBI" id="CHEBI:33019"/>
        <dbReference type="ChEBI" id="CHEBI:57692"/>
        <dbReference type="ChEBI" id="CHEBI:58210"/>
        <dbReference type="EC" id="2.7.7.2"/>
    </reaction>
</comment>
<comment type="catalytic activity">
    <reaction evidence="13 15">
        <text>riboflavin + ATP = FMN + ADP + H(+)</text>
        <dbReference type="Rhea" id="RHEA:14357"/>
        <dbReference type="ChEBI" id="CHEBI:15378"/>
        <dbReference type="ChEBI" id="CHEBI:30616"/>
        <dbReference type="ChEBI" id="CHEBI:57986"/>
        <dbReference type="ChEBI" id="CHEBI:58210"/>
        <dbReference type="ChEBI" id="CHEBI:456216"/>
        <dbReference type="EC" id="2.7.1.26"/>
    </reaction>
</comment>
<dbReference type="SMART" id="SM00904">
    <property type="entry name" value="Flavokinase"/>
    <property type="match status" value="1"/>
</dbReference>
<evidence type="ECO:0000256" key="12">
    <source>
        <dbReference type="ARBA" id="ARBA00023268"/>
    </source>
</evidence>
<sequence>MHIYHHINDFKRLKNAVVTIGTFDGVHLGHQKIIKKLIEEAKEIGGESVILTFFPHPRMILNPEDHQIKMINTMPEKAKLLQDFGVDHLIITPFTRDFSNQSPQDYIKDILVGQIGMKSIVIGYDHRFGKDRKGSFAELQEFSEVYDYQINEIPEEDIKDLAVSSTRIRKSLAKGDVDDANELMGHPFVLCGKVIKGDQIGRTLGYPTANLFVEENYKLIPSDGIYAVTVEIQENKNKNQELHNPYQPINSKPSNLDTQYSILNTKFYKGMAYIGHRPTINGLSQNIEVNIFDFSEDIYHQTIKMDFLHFIRHDVKFEGLAKLTEQLGKDKEATLAYFEKI</sequence>
<comment type="function">
    <text evidence="1">Catalyzes the phosphorylation of riboflavin to FMN followed by the adenylation of FMN to FAD.</text>
</comment>
<dbReference type="FunFam" id="3.40.50.620:FF:000021">
    <property type="entry name" value="Riboflavin biosynthesis protein"/>
    <property type="match status" value="1"/>
</dbReference>
<name>A0A179DKB5_9SPHI</name>
<dbReference type="SUPFAM" id="SSF82114">
    <property type="entry name" value="Riboflavin kinase-like"/>
    <property type="match status" value="1"/>
</dbReference>
<dbReference type="UniPathway" id="UPA00276">
    <property type="reaction ID" value="UER00406"/>
</dbReference>
<evidence type="ECO:0000256" key="1">
    <source>
        <dbReference type="ARBA" id="ARBA00002121"/>
    </source>
</evidence>
<evidence type="ECO:0000256" key="10">
    <source>
        <dbReference type="ARBA" id="ARBA00022827"/>
    </source>
</evidence>
<evidence type="ECO:0000313" key="18">
    <source>
        <dbReference type="Proteomes" id="UP000078459"/>
    </source>
</evidence>
<dbReference type="InterPro" id="IPR015865">
    <property type="entry name" value="Riboflavin_kinase_bac/euk"/>
</dbReference>
<evidence type="ECO:0000256" key="7">
    <source>
        <dbReference type="ARBA" id="ARBA00022695"/>
    </source>
</evidence>
<keyword evidence="4 15" id="KW-0285">Flavoprotein</keyword>
<dbReference type="GO" id="GO:0006747">
    <property type="term" value="P:FAD biosynthetic process"/>
    <property type="evidence" value="ECO:0007669"/>
    <property type="project" value="UniProtKB-UniRule"/>
</dbReference>
<dbReference type="InterPro" id="IPR015864">
    <property type="entry name" value="FAD_synthase"/>
</dbReference>
<evidence type="ECO:0000256" key="8">
    <source>
        <dbReference type="ARBA" id="ARBA00022741"/>
    </source>
</evidence>
<keyword evidence="5 15" id="KW-0288">FMN</keyword>
<evidence type="ECO:0000256" key="13">
    <source>
        <dbReference type="ARBA" id="ARBA00047880"/>
    </source>
</evidence>
<comment type="pathway">
    <text evidence="2 15">Cofactor biosynthesis; FAD biosynthesis; FAD from FMN: step 1/1.</text>
</comment>
<accession>A0A179DKB5</accession>
<keyword evidence="18" id="KW-1185">Reference proteome</keyword>
<dbReference type="NCBIfam" id="NF004160">
    <property type="entry name" value="PRK05627.1-3"/>
    <property type="match status" value="1"/>
</dbReference>
<evidence type="ECO:0000313" key="17">
    <source>
        <dbReference type="EMBL" id="OAQ41566.1"/>
    </source>
</evidence>
<keyword evidence="6 15" id="KW-0808">Transferase</keyword>
<dbReference type="InterPro" id="IPR002606">
    <property type="entry name" value="Riboflavin_kinase_bac"/>
</dbReference>
<proteinExistence type="inferred from homology"/>
<keyword evidence="11 15" id="KW-0067">ATP-binding</keyword>
<dbReference type="InterPro" id="IPR014729">
    <property type="entry name" value="Rossmann-like_a/b/a_fold"/>
</dbReference>
<dbReference type="SUPFAM" id="SSF52374">
    <property type="entry name" value="Nucleotidylyl transferase"/>
    <property type="match status" value="1"/>
</dbReference>
<comment type="similarity">
    <text evidence="15">Belongs to the ribF family.</text>
</comment>
<reference evidence="17 18" key="2">
    <citation type="submission" date="2016-06" db="EMBL/GenBank/DDBJ databases">
        <title>Pedobacter psychrophilus sp. nov., isolated from Antarctic fragmentary rock.</title>
        <authorList>
            <person name="Svec P."/>
        </authorList>
    </citation>
    <scope>NUCLEOTIDE SEQUENCE [LARGE SCALE GENOMIC DNA]</scope>
    <source>
        <strain evidence="17 18">CCM 8644</strain>
    </source>
</reference>
<dbReference type="Pfam" id="PF01687">
    <property type="entry name" value="Flavokinase"/>
    <property type="match status" value="1"/>
</dbReference>
<dbReference type="OrthoDB" id="9803667at2"/>
<gene>
    <name evidence="17" type="ORF">A5893_00160</name>
</gene>
<dbReference type="GO" id="GO:0009398">
    <property type="term" value="P:FMN biosynthetic process"/>
    <property type="evidence" value="ECO:0007669"/>
    <property type="project" value="UniProtKB-UniRule"/>
</dbReference>
<dbReference type="InterPro" id="IPR004821">
    <property type="entry name" value="Cyt_trans-like"/>
</dbReference>
<evidence type="ECO:0000256" key="15">
    <source>
        <dbReference type="PIRNR" id="PIRNR004491"/>
    </source>
</evidence>
<dbReference type="PANTHER" id="PTHR22749">
    <property type="entry name" value="RIBOFLAVIN KINASE/FMN ADENYLYLTRANSFERASE"/>
    <property type="match status" value="1"/>
</dbReference>
<dbReference type="CDD" id="cd02064">
    <property type="entry name" value="FAD_synthetase_N"/>
    <property type="match status" value="1"/>
</dbReference>
<dbReference type="STRING" id="1826909.A5893_00160"/>
<evidence type="ECO:0000256" key="5">
    <source>
        <dbReference type="ARBA" id="ARBA00022643"/>
    </source>
</evidence>
<dbReference type="PIRSF" id="PIRSF004491">
    <property type="entry name" value="FAD_Synth"/>
    <property type="match status" value="1"/>
</dbReference>
<evidence type="ECO:0000256" key="9">
    <source>
        <dbReference type="ARBA" id="ARBA00022777"/>
    </source>
</evidence>
<evidence type="ECO:0000256" key="6">
    <source>
        <dbReference type="ARBA" id="ARBA00022679"/>
    </source>
</evidence>
<keyword evidence="10 15" id="KW-0274">FAD</keyword>
<dbReference type="AlphaFoldDB" id="A0A179DKB5"/>
<keyword evidence="9 15" id="KW-0418">Kinase</keyword>
<dbReference type="PANTHER" id="PTHR22749:SF6">
    <property type="entry name" value="RIBOFLAVIN KINASE"/>
    <property type="match status" value="1"/>
</dbReference>
<reference evidence="17 18" key="1">
    <citation type="submission" date="2016-04" db="EMBL/GenBank/DDBJ databases">
        <authorList>
            <person name="Evans L.H."/>
            <person name="Alamgir A."/>
            <person name="Owens N."/>
            <person name="Weber N.D."/>
            <person name="Virtaneva K."/>
            <person name="Barbian K."/>
            <person name="Babar A."/>
            <person name="Rosenke K."/>
        </authorList>
    </citation>
    <scope>NUCLEOTIDE SEQUENCE [LARGE SCALE GENOMIC DNA]</scope>
    <source>
        <strain evidence="17 18">CCM 8644</strain>
    </source>
</reference>
<evidence type="ECO:0000259" key="16">
    <source>
        <dbReference type="SMART" id="SM00904"/>
    </source>
</evidence>
<dbReference type="InterPro" id="IPR023468">
    <property type="entry name" value="Riboflavin_kinase"/>
</dbReference>
<dbReference type="InterPro" id="IPR023465">
    <property type="entry name" value="Riboflavin_kinase_dom_sf"/>
</dbReference>
<dbReference type="EC" id="2.7.7.2" evidence="15"/>
<dbReference type="NCBIfam" id="TIGR00083">
    <property type="entry name" value="ribF"/>
    <property type="match status" value="1"/>
</dbReference>
<dbReference type="EC" id="2.7.1.26" evidence="15"/>
<keyword evidence="7 15" id="KW-0548">Nucleotidyltransferase</keyword>
<keyword evidence="8 15" id="KW-0547">Nucleotide-binding</keyword>
<dbReference type="EMBL" id="LWHJ01000011">
    <property type="protein sequence ID" value="OAQ41566.1"/>
    <property type="molecule type" value="Genomic_DNA"/>
</dbReference>
<dbReference type="RefSeq" id="WP_068820597.1">
    <property type="nucleotide sequence ID" value="NZ_LWHJ01000011.1"/>
</dbReference>
<evidence type="ECO:0000256" key="14">
    <source>
        <dbReference type="ARBA" id="ARBA00049494"/>
    </source>
</evidence>
<dbReference type="Proteomes" id="UP000078459">
    <property type="component" value="Unassembled WGS sequence"/>
</dbReference>
<dbReference type="Gene3D" id="3.40.50.620">
    <property type="entry name" value="HUPs"/>
    <property type="match status" value="1"/>
</dbReference>
<comment type="caution">
    <text evidence="17">The sequence shown here is derived from an EMBL/GenBank/DDBJ whole genome shotgun (WGS) entry which is preliminary data.</text>
</comment>
<evidence type="ECO:0000256" key="2">
    <source>
        <dbReference type="ARBA" id="ARBA00004726"/>
    </source>
</evidence>
<dbReference type="GO" id="GO:0008531">
    <property type="term" value="F:riboflavin kinase activity"/>
    <property type="evidence" value="ECO:0007669"/>
    <property type="project" value="UniProtKB-UniRule"/>
</dbReference>
<feature type="domain" description="Riboflavin kinase" evidence="16">
    <location>
        <begin position="183"/>
        <end position="339"/>
    </location>
</feature>
<comment type="pathway">
    <text evidence="3 15">Cofactor biosynthesis; FMN biosynthesis; FMN from riboflavin (ATP route): step 1/1.</text>
</comment>
<dbReference type="GO" id="GO:0003919">
    <property type="term" value="F:FMN adenylyltransferase activity"/>
    <property type="evidence" value="ECO:0007669"/>
    <property type="project" value="UniProtKB-UniRule"/>
</dbReference>
<dbReference type="GO" id="GO:0009231">
    <property type="term" value="P:riboflavin biosynthetic process"/>
    <property type="evidence" value="ECO:0007669"/>
    <property type="project" value="InterPro"/>
</dbReference>
<keyword evidence="12" id="KW-0511">Multifunctional enzyme</keyword>